<protein>
    <submittedName>
        <fullName evidence="6">Helix-turn-helix domain-containing protein</fullName>
    </submittedName>
</protein>
<evidence type="ECO:0000259" key="5">
    <source>
        <dbReference type="PROSITE" id="PS51063"/>
    </source>
</evidence>
<dbReference type="GO" id="GO:0003677">
    <property type="term" value="F:DNA binding"/>
    <property type="evidence" value="ECO:0007669"/>
    <property type="project" value="UniProtKB-KW"/>
</dbReference>
<dbReference type="CDD" id="cd00038">
    <property type="entry name" value="CAP_ED"/>
    <property type="match status" value="1"/>
</dbReference>
<reference evidence="6 7" key="1">
    <citation type="submission" date="2019-11" db="EMBL/GenBank/DDBJ databases">
        <authorList>
            <person name="Zheng R.K."/>
            <person name="Sun C.M."/>
        </authorList>
    </citation>
    <scope>NUCLEOTIDE SEQUENCE [LARGE SCALE GENOMIC DNA]</scope>
    <source>
        <strain evidence="6 7">SRB007</strain>
    </source>
</reference>
<keyword evidence="1" id="KW-0805">Transcription regulation</keyword>
<dbReference type="PANTHER" id="PTHR24567:SF74">
    <property type="entry name" value="HTH-TYPE TRANSCRIPTIONAL REGULATOR ARCR"/>
    <property type="match status" value="1"/>
</dbReference>
<keyword evidence="3" id="KW-0804">Transcription</keyword>
<dbReference type="InterPro" id="IPR012318">
    <property type="entry name" value="HTH_CRP"/>
</dbReference>
<dbReference type="Proteomes" id="UP000428328">
    <property type="component" value="Chromosome"/>
</dbReference>
<dbReference type="KEGG" id="psel:GM415_17905"/>
<evidence type="ECO:0000259" key="4">
    <source>
        <dbReference type="PROSITE" id="PS50042"/>
    </source>
</evidence>
<dbReference type="SUPFAM" id="SSF51206">
    <property type="entry name" value="cAMP-binding domain-like"/>
    <property type="match status" value="1"/>
</dbReference>
<dbReference type="PROSITE" id="PS50042">
    <property type="entry name" value="CNMP_BINDING_3"/>
    <property type="match status" value="1"/>
</dbReference>
<sequence length="221" mass="24658">MMKFLEENLLDHLQRPEFVDLYSSLRRRSYPKGAFICQPDKAENQVFIVARGRARVFLGYEDKEFNIGILSKGDIYSTHTRAFVQSLEEIEVLAADIDTFRRKMLDDPEVAKAMVGILGSMLKNSFAIIEGLAFKDVNSRLIGLLADEARRHGAPAEGGGVVVKIDLSVEQLALLVGSTRQTVSKFLNELIQKGLIERLERGRFFIPDVAALESAGDSRSP</sequence>
<dbReference type="EMBL" id="CP046400">
    <property type="protein sequence ID" value="QGY41918.1"/>
    <property type="molecule type" value="Genomic_DNA"/>
</dbReference>
<dbReference type="InterPro" id="IPR036388">
    <property type="entry name" value="WH-like_DNA-bd_sf"/>
</dbReference>
<name>A0A6I6JLN4_9BACT</name>
<evidence type="ECO:0000256" key="1">
    <source>
        <dbReference type="ARBA" id="ARBA00023015"/>
    </source>
</evidence>
<dbReference type="Pfam" id="PF13545">
    <property type="entry name" value="HTH_Crp_2"/>
    <property type="match status" value="1"/>
</dbReference>
<organism evidence="6 7">
    <name type="scientific">Pseudodesulfovibrio cashew</name>
    <dbReference type="NCBI Taxonomy" id="2678688"/>
    <lineage>
        <taxon>Bacteria</taxon>
        <taxon>Pseudomonadati</taxon>
        <taxon>Thermodesulfobacteriota</taxon>
        <taxon>Desulfovibrionia</taxon>
        <taxon>Desulfovibrionales</taxon>
        <taxon>Desulfovibrionaceae</taxon>
    </lineage>
</organism>
<dbReference type="AlphaFoldDB" id="A0A6I6JLN4"/>
<dbReference type="PANTHER" id="PTHR24567">
    <property type="entry name" value="CRP FAMILY TRANSCRIPTIONAL REGULATORY PROTEIN"/>
    <property type="match status" value="1"/>
</dbReference>
<dbReference type="Gene3D" id="1.10.10.10">
    <property type="entry name" value="Winged helix-like DNA-binding domain superfamily/Winged helix DNA-binding domain"/>
    <property type="match status" value="1"/>
</dbReference>
<dbReference type="InterPro" id="IPR014710">
    <property type="entry name" value="RmlC-like_jellyroll"/>
</dbReference>
<accession>A0A6I6JLN4</accession>
<dbReference type="SMART" id="SM00419">
    <property type="entry name" value="HTH_CRP"/>
    <property type="match status" value="1"/>
</dbReference>
<evidence type="ECO:0000256" key="2">
    <source>
        <dbReference type="ARBA" id="ARBA00023125"/>
    </source>
</evidence>
<evidence type="ECO:0000313" key="7">
    <source>
        <dbReference type="Proteomes" id="UP000428328"/>
    </source>
</evidence>
<feature type="domain" description="Cyclic nucleotide-binding" evidence="4">
    <location>
        <begin position="9"/>
        <end position="77"/>
    </location>
</feature>
<dbReference type="GO" id="GO:0003700">
    <property type="term" value="F:DNA-binding transcription factor activity"/>
    <property type="evidence" value="ECO:0007669"/>
    <property type="project" value="TreeGrafter"/>
</dbReference>
<dbReference type="InterPro" id="IPR018490">
    <property type="entry name" value="cNMP-bd_dom_sf"/>
</dbReference>
<dbReference type="GO" id="GO:0005829">
    <property type="term" value="C:cytosol"/>
    <property type="evidence" value="ECO:0007669"/>
    <property type="project" value="TreeGrafter"/>
</dbReference>
<dbReference type="InterPro" id="IPR050397">
    <property type="entry name" value="Env_Response_Regulators"/>
</dbReference>
<proteinExistence type="predicted"/>
<evidence type="ECO:0000313" key="6">
    <source>
        <dbReference type="EMBL" id="QGY41918.1"/>
    </source>
</evidence>
<keyword evidence="7" id="KW-1185">Reference proteome</keyword>
<keyword evidence="2" id="KW-0238">DNA-binding</keyword>
<feature type="domain" description="HTH crp-type" evidence="5">
    <location>
        <begin position="135"/>
        <end position="210"/>
    </location>
</feature>
<dbReference type="InterPro" id="IPR036390">
    <property type="entry name" value="WH_DNA-bd_sf"/>
</dbReference>
<evidence type="ECO:0000256" key="3">
    <source>
        <dbReference type="ARBA" id="ARBA00023163"/>
    </source>
</evidence>
<dbReference type="InterPro" id="IPR000595">
    <property type="entry name" value="cNMP-bd_dom"/>
</dbReference>
<dbReference type="PROSITE" id="PS51063">
    <property type="entry name" value="HTH_CRP_2"/>
    <property type="match status" value="1"/>
</dbReference>
<dbReference type="SMART" id="SM00100">
    <property type="entry name" value="cNMP"/>
    <property type="match status" value="1"/>
</dbReference>
<gene>
    <name evidence="6" type="ORF">GM415_17905</name>
</gene>
<dbReference type="SUPFAM" id="SSF46785">
    <property type="entry name" value="Winged helix' DNA-binding domain"/>
    <property type="match status" value="1"/>
</dbReference>
<dbReference type="Pfam" id="PF00027">
    <property type="entry name" value="cNMP_binding"/>
    <property type="match status" value="1"/>
</dbReference>
<dbReference type="Gene3D" id="2.60.120.10">
    <property type="entry name" value="Jelly Rolls"/>
    <property type="match status" value="1"/>
</dbReference>
<dbReference type="CDD" id="cd00092">
    <property type="entry name" value="HTH_CRP"/>
    <property type="match status" value="1"/>
</dbReference>